<dbReference type="AlphaFoldDB" id="A0A419ETU6"/>
<dbReference type="Proteomes" id="UP000285961">
    <property type="component" value="Unassembled WGS sequence"/>
</dbReference>
<evidence type="ECO:0000313" key="2">
    <source>
        <dbReference type="Proteomes" id="UP000285961"/>
    </source>
</evidence>
<sequence>MPTQAVPEILEKSLDPKLAKVLAQFSSLLEETVNYGTHILKLLVDATQKGSDEVQGIVRCA</sequence>
<protein>
    <submittedName>
        <fullName evidence="1">Uncharacterized protein</fullName>
    </submittedName>
</protein>
<comment type="caution">
    <text evidence="1">The sequence shown here is derived from an EMBL/GenBank/DDBJ whole genome shotgun (WGS) entry which is preliminary data.</text>
</comment>
<reference evidence="1 2" key="1">
    <citation type="journal article" date="2017" name="ISME J.">
        <title>Energy and carbon metabolisms in a deep terrestrial subsurface fluid microbial community.</title>
        <authorList>
            <person name="Momper L."/>
            <person name="Jungbluth S.P."/>
            <person name="Lee M.D."/>
            <person name="Amend J.P."/>
        </authorList>
    </citation>
    <scope>NUCLEOTIDE SEQUENCE [LARGE SCALE GENOMIC DNA]</scope>
    <source>
        <strain evidence="1">SURF_17</strain>
    </source>
</reference>
<accession>A0A419ETU6</accession>
<dbReference type="EMBL" id="QZKI01000104">
    <property type="protein sequence ID" value="RJP67395.1"/>
    <property type="molecule type" value="Genomic_DNA"/>
</dbReference>
<gene>
    <name evidence="1" type="ORF">C4532_14605</name>
</gene>
<name>A0A419ETU6_9BACT</name>
<evidence type="ECO:0000313" key="1">
    <source>
        <dbReference type="EMBL" id="RJP67395.1"/>
    </source>
</evidence>
<organism evidence="1 2">
    <name type="scientific">Candidatus Abyssobacteria bacterium SURF_17</name>
    <dbReference type="NCBI Taxonomy" id="2093361"/>
    <lineage>
        <taxon>Bacteria</taxon>
        <taxon>Pseudomonadati</taxon>
        <taxon>Candidatus Hydrogenedentota</taxon>
        <taxon>Candidatus Abyssobacteria</taxon>
    </lineage>
</organism>
<proteinExistence type="predicted"/>